<accession>A0ABV9TFP5</accession>
<protein>
    <submittedName>
        <fullName evidence="3">Heavy-metal-associated domain-containing protein</fullName>
    </submittedName>
</protein>
<keyword evidence="1" id="KW-0479">Metal-binding</keyword>
<dbReference type="PROSITE" id="PS50846">
    <property type="entry name" value="HMA_2"/>
    <property type="match status" value="1"/>
</dbReference>
<dbReference type="Gene3D" id="3.30.70.100">
    <property type="match status" value="1"/>
</dbReference>
<evidence type="ECO:0000259" key="2">
    <source>
        <dbReference type="PROSITE" id="PS50846"/>
    </source>
</evidence>
<gene>
    <name evidence="3" type="ORF">ACFPCS_04295</name>
</gene>
<dbReference type="InterPro" id="IPR036163">
    <property type="entry name" value="HMA_dom_sf"/>
</dbReference>
<dbReference type="InterPro" id="IPR006121">
    <property type="entry name" value="HMA_dom"/>
</dbReference>
<dbReference type="SUPFAM" id="SSF55008">
    <property type="entry name" value="HMA, heavy metal-associated domain"/>
    <property type="match status" value="1"/>
</dbReference>
<keyword evidence="4" id="KW-1185">Reference proteome</keyword>
<comment type="caution">
    <text evidence="3">The sequence shown here is derived from an EMBL/GenBank/DDBJ whole genome shotgun (WGS) entry which is preliminary data.</text>
</comment>
<dbReference type="PROSITE" id="PS01047">
    <property type="entry name" value="HMA_1"/>
    <property type="match status" value="1"/>
</dbReference>
<dbReference type="Pfam" id="PF00403">
    <property type="entry name" value="HMA"/>
    <property type="match status" value="1"/>
</dbReference>
<sequence>MTDALKITARPLPLVDAGGGCACCDPTPSTAEAAADAFEQHNPPAQIAVFEVEGMTCEHCVGRVTDAVKAVEGVREVQVQLVPAGLSMVTVATDRLLLPATVRAAIEEAGYSVSGS</sequence>
<dbReference type="CDD" id="cd00371">
    <property type="entry name" value="HMA"/>
    <property type="match status" value="1"/>
</dbReference>
<proteinExistence type="predicted"/>
<name>A0ABV9TFP5_9MICC</name>
<feature type="domain" description="HMA" evidence="2">
    <location>
        <begin position="46"/>
        <end position="114"/>
    </location>
</feature>
<dbReference type="Proteomes" id="UP001595797">
    <property type="component" value="Unassembled WGS sequence"/>
</dbReference>
<evidence type="ECO:0000313" key="3">
    <source>
        <dbReference type="EMBL" id="MFC4902784.1"/>
    </source>
</evidence>
<dbReference type="EMBL" id="JBHSIW010000007">
    <property type="protein sequence ID" value="MFC4902784.1"/>
    <property type="molecule type" value="Genomic_DNA"/>
</dbReference>
<evidence type="ECO:0000313" key="4">
    <source>
        <dbReference type="Proteomes" id="UP001595797"/>
    </source>
</evidence>
<evidence type="ECO:0000256" key="1">
    <source>
        <dbReference type="ARBA" id="ARBA00022723"/>
    </source>
</evidence>
<dbReference type="InterPro" id="IPR017969">
    <property type="entry name" value="Heavy-metal-associated_CS"/>
</dbReference>
<reference evidence="4" key="1">
    <citation type="journal article" date="2019" name="Int. J. Syst. Evol. Microbiol.">
        <title>The Global Catalogue of Microorganisms (GCM) 10K type strain sequencing project: providing services to taxonomists for standard genome sequencing and annotation.</title>
        <authorList>
            <consortium name="The Broad Institute Genomics Platform"/>
            <consortium name="The Broad Institute Genome Sequencing Center for Infectious Disease"/>
            <person name="Wu L."/>
            <person name="Ma J."/>
        </authorList>
    </citation>
    <scope>NUCLEOTIDE SEQUENCE [LARGE SCALE GENOMIC DNA]</scope>
    <source>
        <strain evidence="4">CGMCC 4.6946</strain>
    </source>
</reference>
<organism evidence="3 4">
    <name type="scientific">Kocuria oceani</name>
    <dbReference type="NCBI Taxonomy" id="988827"/>
    <lineage>
        <taxon>Bacteria</taxon>
        <taxon>Bacillati</taxon>
        <taxon>Actinomycetota</taxon>
        <taxon>Actinomycetes</taxon>
        <taxon>Micrococcales</taxon>
        <taxon>Micrococcaceae</taxon>
        <taxon>Kocuria</taxon>
    </lineage>
</organism>
<dbReference type="RefSeq" id="WP_277549625.1">
    <property type="nucleotide sequence ID" value="NZ_JARAMH010000001.1"/>
</dbReference>